<dbReference type="Proteomes" id="UP001482513">
    <property type="component" value="Unassembled WGS sequence"/>
</dbReference>
<dbReference type="RefSeq" id="WP_190698007.1">
    <property type="nucleotide sequence ID" value="NZ_JAMPKX010000001.1"/>
</dbReference>
<dbReference type="EMBL" id="JAMPKX010000001">
    <property type="protein sequence ID" value="MEP0945375.1"/>
    <property type="molecule type" value="Genomic_DNA"/>
</dbReference>
<evidence type="ECO:0000313" key="2">
    <source>
        <dbReference type="Proteomes" id="UP001482513"/>
    </source>
</evidence>
<name>A0ABV0JXW3_9CYAN</name>
<reference evidence="1 2" key="1">
    <citation type="submission" date="2022-04" db="EMBL/GenBank/DDBJ databases">
        <title>Positive selection, recombination, and allopatry shape intraspecific diversity of widespread and dominant cyanobacteria.</title>
        <authorList>
            <person name="Wei J."/>
            <person name="Shu W."/>
            <person name="Hu C."/>
        </authorList>
    </citation>
    <scope>NUCLEOTIDE SEQUENCE [LARGE SCALE GENOMIC DNA]</scope>
    <source>
        <strain evidence="1 2">DQ-A4</strain>
    </source>
</reference>
<evidence type="ECO:0000313" key="1">
    <source>
        <dbReference type="EMBL" id="MEP0945375.1"/>
    </source>
</evidence>
<proteinExistence type="predicted"/>
<comment type="caution">
    <text evidence="1">The sequence shown here is derived from an EMBL/GenBank/DDBJ whole genome shotgun (WGS) entry which is preliminary data.</text>
</comment>
<gene>
    <name evidence="1" type="ORF">NC992_00680</name>
</gene>
<organism evidence="1 2">
    <name type="scientific">Leptolyngbya subtilissima DQ-A4</name>
    <dbReference type="NCBI Taxonomy" id="2933933"/>
    <lineage>
        <taxon>Bacteria</taxon>
        <taxon>Bacillati</taxon>
        <taxon>Cyanobacteriota</taxon>
        <taxon>Cyanophyceae</taxon>
        <taxon>Leptolyngbyales</taxon>
        <taxon>Leptolyngbyaceae</taxon>
        <taxon>Leptolyngbya group</taxon>
        <taxon>Leptolyngbya</taxon>
    </lineage>
</organism>
<sequence length="115" mass="12430">MLRILSTGTAMNIAVTTGDAGQLGIVAGFDGYFSGLISRLRLIGGLALGNSDRSDLFKGDALRGDCLWGDLFLWFRPSLVLMGCLAKGDSPLGKPCQRLGWPYPHYFSQHSVSQH</sequence>
<keyword evidence="2" id="KW-1185">Reference proteome</keyword>
<accession>A0ABV0JXW3</accession>
<protein>
    <submittedName>
        <fullName evidence="1">Uncharacterized protein</fullName>
    </submittedName>
</protein>